<reference evidence="1 2" key="1">
    <citation type="submission" date="2013-01" db="EMBL/GenBank/DDBJ databases">
        <authorList>
            <person name="Harkins D.M."/>
            <person name="Durkin A.S."/>
            <person name="Brinkac L.M."/>
            <person name="Haft D.H."/>
            <person name="Selengut J.D."/>
            <person name="Sanka R."/>
            <person name="DePew J."/>
            <person name="Purushe J."/>
            <person name="Galloway R.L."/>
            <person name="Vinetz J.M."/>
            <person name="Sutton G.G."/>
            <person name="Nierman W.C."/>
            <person name="Fouts D.E."/>
        </authorList>
    </citation>
    <scope>NUCLEOTIDE SEQUENCE [LARGE SCALE GENOMIC DNA]</scope>
    <source>
        <strain evidence="1 2">Sponselee CDC</strain>
    </source>
</reference>
<sequence>MSEEDRGEAEVSKERGFISNKRESVSCYKVSFFFKSRLPFRKKSRLNSYL</sequence>
<protein>
    <submittedName>
        <fullName evidence="1">Uncharacterized protein</fullName>
    </submittedName>
</protein>
<evidence type="ECO:0000313" key="2">
    <source>
        <dbReference type="Proteomes" id="UP000011873"/>
    </source>
</evidence>
<gene>
    <name evidence="1" type="ORF">LEP1GSC016_4242</name>
</gene>
<evidence type="ECO:0000313" key="1">
    <source>
        <dbReference type="EMBL" id="EMJ80842.1"/>
    </source>
</evidence>
<dbReference type="AlphaFoldDB" id="M6BM66"/>
<proteinExistence type="predicted"/>
<name>M6BM66_LEPBO</name>
<accession>M6BM66</accession>
<dbReference type="PATRIC" id="fig|1218567.3.peg.2546"/>
<comment type="caution">
    <text evidence="1">The sequence shown here is derived from an EMBL/GenBank/DDBJ whole genome shotgun (WGS) entry which is preliminary data.</text>
</comment>
<dbReference type="EMBL" id="ANMU01000100">
    <property type="protein sequence ID" value="EMJ80842.1"/>
    <property type="molecule type" value="Genomic_DNA"/>
</dbReference>
<organism evidence="1 2">
    <name type="scientific">Leptospira borgpetersenii serovar Hardjo-bovis str. Sponselee</name>
    <dbReference type="NCBI Taxonomy" id="1303729"/>
    <lineage>
        <taxon>Bacteria</taxon>
        <taxon>Pseudomonadati</taxon>
        <taxon>Spirochaetota</taxon>
        <taxon>Spirochaetia</taxon>
        <taxon>Leptospirales</taxon>
        <taxon>Leptospiraceae</taxon>
        <taxon>Leptospira</taxon>
    </lineage>
</organism>
<dbReference type="Proteomes" id="UP000011873">
    <property type="component" value="Unassembled WGS sequence"/>
</dbReference>